<keyword evidence="2" id="KW-1185">Reference proteome</keyword>
<proteinExistence type="predicted"/>
<organism evidence="1 2">
    <name type="scientific">Aspergillus cavernicola</name>
    <dbReference type="NCBI Taxonomy" id="176166"/>
    <lineage>
        <taxon>Eukaryota</taxon>
        <taxon>Fungi</taxon>
        <taxon>Dikarya</taxon>
        <taxon>Ascomycota</taxon>
        <taxon>Pezizomycotina</taxon>
        <taxon>Eurotiomycetes</taxon>
        <taxon>Eurotiomycetidae</taxon>
        <taxon>Eurotiales</taxon>
        <taxon>Aspergillaceae</taxon>
        <taxon>Aspergillus</taxon>
        <taxon>Aspergillus subgen. Nidulantes</taxon>
    </lineage>
</organism>
<dbReference type="InterPro" id="IPR021276">
    <property type="entry name" value="DUF2855"/>
</dbReference>
<evidence type="ECO:0000313" key="1">
    <source>
        <dbReference type="EMBL" id="KAL2825741.1"/>
    </source>
</evidence>
<accession>A0ABR4IDC4</accession>
<dbReference type="Pfam" id="PF11017">
    <property type="entry name" value="DUF2855"/>
    <property type="match status" value="1"/>
</dbReference>
<dbReference type="Proteomes" id="UP001610335">
    <property type="component" value="Unassembled WGS sequence"/>
</dbReference>
<evidence type="ECO:0000313" key="2">
    <source>
        <dbReference type="Proteomes" id="UP001610335"/>
    </source>
</evidence>
<comment type="caution">
    <text evidence="1">The sequence shown here is derived from an EMBL/GenBank/DDBJ whole genome shotgun (WGS) entry which is preliminary data.</text>
</comment>
<gene>
    <name evidence="1" type="ORF">BDW59DRAFT_145868</name>
</gene>
<name>A0ABR4IDC4_9EURO</name>
<dbReference type="EMBL" id="JBFXLS010000034">
    <property type="protein sequence ID" value="KAL2825741.1"/>
    <property type="molecule type" value="Genomic_DNA"/>
</dbReference>
<reference evidence="1 2" key="1">
    <citation type="submission" date="2024-07" db="EMBL/GenBank/DDBJ databases">
        <title>Section-level genome sequencing and comparative genomics of Aspergillus sections Usti and Cavernicolus.</title>
        <authorList>
            <consortium name="Lawrence Berkeley National Laboratory"/>
            <person name="Nybo J.L."/>
            <person name="Vesth T.C."/>
            <person name="Theobald S."/>
            <person name="Frisvad J.C."/>
            <person name="Larsen T.O."/>
            <person name="Kjaerboelling I."/>
            <person name="Rothschild-Mancinelli K."/>
            <person name="Lyhne E.K."/>
            <person name="Kogle M.E."/>
            <person name="Barry K."/>
            <person name="Clum A."/>
            <person name="Na H."/>
            <person name="Ledsgaard L."/>
            <person name="Lin J."/>
            <person name="Lipzen A."/>
            <person name="Kuo A."/>
            <person name="Riley R."/>
            <person name="Mondo S."/>
            <person name="LaButti K."/>
            <person name="Haridas S."/>
            <person name="Pangalinan J."/>
            <person name="Salamov A.A."/>
            <person name="Simmons B.A."/>
            <person name="Magnuson J.K."/>
            <person name="Chen J."/>
            <person name="Drula E."/>
            <person name="Henrissat B."/>
            <person name="Wiebenga A."/>
            <person name="Lubbers R.J."/>
            <person name="Gomes A.C."/>
            <person name="Makela M.R."/>
            <person name="Stajich J."/>
            <person name="Grigoriev I.V."/>
            <person name="Mortensen U.H."/>
            <person name="De vries R.P."/>
            <person name="Baker S.E."/>
            <person name="Andersen M.R."/>
        </authorList>
    </citation>
    <scope>NUCLEOTIDE SEQUENCE [LARGE SCALE GENOMIC DNA]</scope>
    <source>
        <strain evidence="1 2">CBS 600.67</strain>
    </source>
</reference>
<protein>
    <submittedName>
        <fullName evidence="1">Uncharacterized protein</fullName>
    </submittedName>
</protein>
<sequence>MDIHVVSKSDNRQHTAFQIPAPTDPLKPSSIRLKTALLGLTSNNLTYALGGTQLRWWDAYPVPSTCPAPYNDQSKWGIVPAWGLATVLESTIPEITPGTTFFGFWPTSSHSIDLELTPTEPAGHWRETSPHRQNLMSLYNRYMVFDTQGKEITEFAWDVAVRPIWVAGYVFSEYVFTSDPETRPVIHPLGGTDGWTTQDSDLSKAVFVSLAASTKTGRATAYNFFCRPPRKGPVGFLQVTSSPSSIAEAADKFIPSFPVKALGYEDITHSGEWLAGIKAERIVIADFGARDGALDDLIKVIQSNPELDSLKVTIMQVGKQQKVPTPPYHITTLS</sequence>